<name>A0A2R7Y0R8_9ARCH</name>
<dbReference type="Gene3D" id="3.40.50.300">
    <property type="entry name" value="P-loop containing nucleotide triphosphate hydrolases"/>
    <property type="match status" value="1"/>
</dbReference>
<evidence type="ECO:0000259" key="4">
    <source>
        <dbReference type="PROSITE" id="PS50893"/>
    </source>
</evidence>
<dbReference type="PANTHER" id="PTHR24220:SF86">
    <property type="entry name" value="ABC TRANSPORTER ABCH.1"/>
    <property type="match status" value="1"/>
</dbReference>
<dbReference type="InterPro" id="IPR017911">
    <property type="entry name" value="MacB-like_ATP-bd"/>
</dbReference>
<dbReference type="InterPro" id="IPR003593">
    <property type="entry name" value="AAA+_ATPase"/>
</dbReference>
<dbReference type="CDD" id="cd03255">
    <property type="entry name" value="ABC_MJ0796_LolCDE_FtsE"/>
    <property type="match status" value="1"/>
</dbReference>
<keyword evidence="1" id="KW-0813">Transport</keyword>
<comment type="caution">
    <text evidence="5">The sequence shown here is derived from an EMBL/GenBank/DDBJ whole genome shotgun (WGS) entry which is preliminary data.</text>
</comment>
<evidence type="ECO:0000313" key="5">
    <source>
        <dbReference type="EMBL" id="PUA31039.1"/>
    </source>
</evidence>
<keyword evidence="2" id="KW-0547">Nucleotide-binding</keyword>
<dbReference type="AlphaFoldDB" id="A0A2R7Y0R8"/>
<dbReference type="InterPro" id="IPR003439">
    <property type="entry name" value="ABC_transporter-like_ATP-bd"/>
</dbReference>
<evidence type="ECO:0000313" key="6">
    <source>
        <dbReference type="Proteomes" id="UP000244066"/>
    </source>
</evidence>
<dbReference type="GO" id="GO:0098796">
    <property type="term" value="C:membrane protein complex"/>
    <property type="evidence" value="ECO:0007669"/>
    <property type="project" value="UniProtKB-ARBA"/>
</dbReference>
<dbReference type="SUPFAM" id="SSF52540">
    <property type="entry name" value="P-loop containing nucleoside triphosphate hydrolases"/>
    <property type="match status" value="1"/>
</dbReference>
<dbReference type="Pfam" id="PF00005">
    <property type="entry name" value="ABC_tran"/>
    <property type="match status" value="1"/>
</dbReference>
<dbReference type="PROSITE" id="PS50893">
    <property type="entry name" value="ABC_TRANSPORTER_2"/>
    <property type="match status" value="1"/>
</dbReference>
<dbReference type="InterPro" id="IPR027417">
    <property type="entry name" value="P-loop_NTPase"/>
</dbReference>
<sequence>MRIFDGDFVAVVGPSGCGKSTLLNMIGGLDRPTSGRVMIDGIDVSTMNDNELAELRNKKIGFVFQAYNLLPRMSVLRNVELPLMARGTPPAERKRKALEVLKDVGLAEKAHARPTQLSGGEQQRVAIARALVTEPKILLADEPTGNLDSKSAHDIVNIFKSLNDRGRTIVVVTHNMEVAEAAKRVIRLRDGMIEKEEVLRSE</sequence>
<dbReference type="GO" id="GO:0022857">
    <property type="term" value="F:transmembrane transporter activity"/>
    <property type="evidence" value="ECO:0007669"/>
    <property type="project" value="UniProtKB-ARBA"/>
</dbReference>
<evidence type="ECO:0000256" key="2">
    <source>
        <dbReference type="ARBA" id="ARBA00022741"/>
    </source>
</evidence>
<evidence type="ECO:0000256" key="3">
    <source>
        <dbReference type="ARBA" id="ARBA00022840"/>
    </source>
</evidence>
<dbReference type="PROSITE" id="PS00211">
    <property type="entry name" value="ABC_TRANSPORTER_1"/>
    <property type="match status" value="1"/>
</dbReference>
<proteinExistence type="predicted"/>
<dbReference type="Proteomes" id="UP000244066">
    <property type="component" value="Unassembled WGS sequence"/>
</dbReference>
<evidence type="ECO:0000256" key="1">
    <source>
        <dbReference type="ARBA" id="ARBA00022448"/>
    </source>
</evidence>
<keyword evidence="3 5" id="KW-0067">ATP-binding</keyword>
<feature type="domain" description="ABC transporter" evidence="4">
    <location>
        <begin position="1"/>
        <end position="202"/>
    </location>
</feature>
<accession>A0A2R7Y0R8</accession>
<dbReference type="GO" id="GO:0016887">
    <property type="term" value="F:ATP hydrolysis activity"/>
    <property type="evidence" value="ECO:0007669"/>
    <property type="project" value="InterPro"/>
</dbReference>
<protein>
    <submittedName>
        <fullName evidence="5">Macrolide ABC transporter ATP-binding protein</fullName>
    </submittedName>
</protein>
<dbReference type="GO" id="GO:0005886">
    <property type="term" value="C:plasma membrane"/>
    <property type="evidence" value="ECO:0007669"/>
    <property type="project" value="TreeGrafter"/>
</dbReference>
<dbReference type="InterPro" id="IPR017871">
    <property type="entry name" value="ABC_transporter-like_CS"/>
</dbReference>
<gene>
    <name evidence="5" type="ORF">B9J98_08090</name>
</gene>
<dbReference type="FunFam" id="3.40.50.300:FF:000032">
    <property type="entry name" value="Export ABC transporter ATP-binding protein"/>
    <property type="match status" value="1"/>
</dbReference>
<dbReference type="EMBL" id="NDWU01000031">
    <property type="protein sequence ID" value="PUA31039.1"/>
    <property type="molecule type" value="Genomic_DNA"/>
</dbReference>
<dbReference type="SMART" id="SM00382">
    <property type="entry name" value="AAA"/>
    <property type="match status" value="1"/>
</dbReference>
<dbReference type="InterPro" id="IPR015854">
    <property type="entry name" value="ABC_transpr_LolD-like"/>
</dbReference>
<dbReference type="GO" id="GO:0005524">
    <property type="term" value="F:ATP binding"/>
    <property type="evidence" value="ECO:0007669"/>
    <property type="project" value="UniProtKB-KW"/>
</dbReference>
<organism evidence="5 6">
    <name type="scientific">Candidatus Terraquivivens tikiterensis</name>
    <dbReference type="NCBI Taxonomy" id="1980982"/>
    <lineage>
        <taxon>Archaea</taxon>
        <taxon>Nitrososphaerota</taxon>
        <taxon>Candidatus Wolframiiraptoraceae</taxon>
        <taxon>Candidatus Terraquivivens</taxon>
    </lineage>
</organism>
<reference evidence="5 6" key="1">
    <citation type="submission" date="2017-04" db="EMBL/GenBank/DDBJ databases">
        <title>Draft Aigarchaeota genome from a New Zealand hot spring.</title>
        <authorList>
            <person name="Reysenbach A.-L."/>
            <person name="Donaho J.A."/>
            <person name="Gerhart J."/>
            <person name="Kelley J.F."/>
            <person name="Kouba K."/>
            <person name="Podar M."/>
            <person name="Stott M."/>
        </authorList>
    </citation>
    <scope>NUCLEOTIDE SEQUENCE [LARGE SCALE GENOMIC DNA]</scope>
    <source>
        <strain evidence="5">NZ13_MG1</strain>
    </source>
</reference>
<dbReference type="PANTHER" id="PTHR24220">
    <property type="entry name" value="IMPORT ATP-BINDING PROTEIN"/>
    <property type="match status" value="1"/>
</dbReference>